<keyword evidence="4" id="KW-1185">Reference proteome</keyword>
<dbReference type="PANTHER" id="PTHR12210">
    <property type="entry name" value="DULLARD PROTEIN PHOSPHATASE"/>
    <property type="match status" value="1"/>
</dbReference>
<reference evidence="3 4" key="1">
    <citation type="submission" date="2024-04" db="EMBL/GenBank/DDBJ databases">
        <title>Tritrichomonas musculus Genome.</title>
        <authorList>
            <person name="Alves-Ferreira E."/>
            <person name="Grigg M."/>
            <person name="Lorenzi H."/>
            <person name="Galac M."/>
        </authorList>
    </citation>
    <scope>NUCLEOTIDE SEQUENCE [LARGE SCALE GENOMIC DNA]</scope>
    <source>
        <strain evidence="3 4">EAF2021</strain>
    </source>
</reference>
<feature type="domain" description="FCP1 homology" evidence="2">
    <location>
        <begin position="128"/>
        <end position="297"/>
    </location>
</feature>
<dbReference type="NCBIfam" id="TIGR02251">
    <property type="entry name" value="HIF-SF_euk"/>
    <property type="match status" value="1"/>
</dbReference>
<feature type="compositionally biased region" description="Polar residues" evidence="1">
    <location>
        <begin position="89"/>
        <end position="100"/>
    </location>
</feature>
<accession>A0ABR2GV72</accession>
<dbReference type="CDD" id="cd07521">
    <property type="entry name" value="HAD_FCP1-like"/>
    <property type="match status" value="1"/>
</dbReference>
<dbReference type="InterPro" id="IPR050365">
    <property type="entry name" value="TIM50"/>
</dbReference>
<name>A0ABR2GV72_9EUKA</name>
<dbReference type="EMBL" id="JAPFFF010000058">
    <property type="protein sequence ID" value="KAK8837832.1"/>
    <property type="molecule type" value="Genomic_DNA"/>
</dbReference>
<dbReference type="InterPro" id="IPR004274">
    <property type="entry name" value="FCP1_dom"/>
</dbReference>
<sequence>MEGNDEKANDNSNDEEHHGSQLIKKHSLNKNQIIALESDIFKVMQSDSSINIESLAAAANRMSGADIPFSIEYSTGIESTKNQPEETVSKSSCCGKPQISNDGVSKGPISDYSVMHNSRSLLPPKDEEDISKNTLVVDIDETLVHSSFSPMTTPDFVFPFKLESGTKKKNDDSNDPPLLISVRVRPFAQQFLTDLSKYYEIVIFSNFDKTYTDEILTHIDPNHKVKHILYRDSILEFNGTPVKDLSLLGRDLNKIIIIDNNQASYLLQPYNAIQISTWYRNKNDTELFKIMQFLIENHEVTDIYSILVAK</sequence>
<organism evidence="3 4">
    <name type="scientific">Tritrichomonas musculus</name>
    <dbReference type="NCBI Taxonomy" id="1915356"/>
    <lineage>
        <taxon>Eukaryota</taxon>
        <taxon>Metamonada</taxon>
        <taxon>Parabasalia</taxon>
        <taxon>Tritrichomonadida</taxon>
        <taxon>Tritrichomonadidae</taxon>
        <taxon>Tritrichomonas</taxon>
    </lineage>
</organism>
<evidence type="ECO:0000259" key="2">
    <source>
        <dbReference type="PROSITE" id="PS50969"/>
    </source>
</evidence>
<proteinExistence type="predicted"/>
<evidence type="ECO:0000313" key="3">
    <source>
        <dbReference type="EMBL" id="KAK8837832.1"/>
    </source>
</evidence>
<dbReference type="Gene3D" id="3.40.50.1000">
    <property type="entry name" value="HAD superfamily/HAD-like"/>
    <property type="match status" value="1"/>
</dbReference>
<feature type="compositionally biased region" description="Basic and acidic residues" evidence="1">
    <location>
        <begin position="1"/>
        <end position="19"/>
    </location>
</feature>
<dbReference type="SMART" id="SM00577">
    <property type="entry name" value="CPDc"/>
    <property type="match status" value="1"/>
</dbReference>
<dbReference type="SUPFAM" id="SSF56784">
    <property type="entry name" value="HAD-like"/>
    <property type="match status" value="1"/>
</dbReference>
<feature type="region of interest" description="Disordered" evidence="1">
    <location>
        <begin position="78"/>
        <end position="100"/>
    </location>
</feature>
<evidence type="ECO:0000313" key="4">
    <source>
        <dbReference type="Proteomes" id="UP001470230"/>
    </source>
</evidence>
<dbReference type="PROSITE" id="PS50969">
    <property type="entry name" value="FCP1"/>
    <property type="match status" value="1"/>
</dbReference>
<dbReference type="Proteomes" id="UP001470230">
    <property type="component" value="Unassembled WGS sequence"/>
</dbReference>
<feature type="region of interest" description="Disordered" evidence="1">
    <location>
        <begin position="1"/>
        <end position="24"/>
    </location>
</feature>
<comment type="caution">
    <text evidence="3">The sequence shown here is derived from an EMBL/GenBank/DDBJ whole genome shotgun (WGS) entry which is preliminary data.</text>
</comment>
<protein>
    <recommendedName>
        <fullName evidence="2">FCP1 homology domain-containing protein</fullName>
    </recommendedName>
</protein>
<gene>
    <name evidence="3" type="ORF">M9Y10_036370</name>
</gene>
<dbReference type="Pfam" id="PF03031">
    <property type="entry name" value="NIF"/>
    <property type="match status" value="1"/>
</dbReference>
<dbReference type="InterPro" id="IPR011948">
    <property type="entry name" value="Dullard_phosphatase"/>
</dbReference>
<dbReference type="InterPro" id="IPR023214">
    <property type="entry name" value="HAD_sf"/>
</dbReference>
<dbReference type="InterPro" id="IPR036412">
    <property type="entry name" value="HAD-like_sf"/>
</dbReference>
<evidence type="ECO:0000256" key="1">
    <source>
        <dbReference type="SAM" id="MobiDB-lite"/>
    </source>
</evidence>